<reference evidence="3" key="1">
    <citation type="submission" date="2023-05" db="EMBL/GenBank/DDBJ databases">
        <title>Draft genome of Pseudofrankia sp. BMG5.37.</title>
        <authorList>
            <person name="Gtari M."/>
            <person name="Ghodhbane F."/>
            <person name="Sbissi I."/>
        </authorList>
    </citation>
    <scope>NUCLEOTIDE SEQUENCE [LARGE SCALE GENOMIC DNA]</scope>
    <source>
        <strain evidence="3">BMG 814</strain>
    </source>
</reference>
<proteinExistence type="predicted"/>
<organism evidence="2 3">
    <name type="scientific">Blastococcus carthaginiensis</name>
    <dbReference type="NCBI Taxonomy" id="3050034"/>
    <lineage>
        <taxon>Bacteria</taxon>
        <taxon>Bacillati</taxon>
        <taxon>Actinomycetota</taxon>
        <taxon>Actinomycetes</taxon>
        <taxon>Geodermatophilales</taxon>
        <taxon>Geodermatophilaceae</taxon>
        <taxon>Blastococcus</taxon>
    </lineage>
</organism>
<comment type="caution">
    <text evidence="2">The sequence shown here is derived from an EMBL/GenBank/DDBJ whole genome shotgun (WGS) entry which is preliminary data.</text>
</comment>
<evidence type="ECO:0000313" key="3">
    <source>
        <dbReference type="Proteomes" id="UP001233673"/>
    </source>
</evidence>
<dbReference type="RefSeq" id="WP_306000406.1">
    <property type="nucleotide sequence ID" value="NZ_JASNFN010000016.1"/>
</dbReference>
<evidence type="ECO:0000313" key="2">
    <source>
        <dbReference type="EMBL" id="MDP5183799.1"/>
    </source>
</evidence>
<protein>
    <recommendedName>
        <fullName evidence="4">Capsular polysaccharide biosynthesis protein</fullName>
    </recommendedName>
</protein>
<accession>A0ABT9IDZ3</accession>
<dbReference type="Proteomes" id="UP001233673">
    <property type="component" value="Unassembled WGS sequence"/>
</dbReference>
<feature type="region of interest" description="Disordered" evidence="1">
    <location>
        <begin position="342"/>
        <end position="367"/>
    </location>
</feature>
<evidence type="ECO:0008006" key="4">
    <source>
        <dbReference type="Google" id="ProtNLM"/>
    </source>
</evidence>
<keyword evidence="3" id="KW-1185">Reference proteome</keyword>
<dbReference type="EMBL" id="JASNFN010000016">
    <property type="protein sequence ID" value="MDP5183799.1"/>
    <property type="molecule type" value="Genomic_DNA"/>
</dbReference>
<evidence type="ECO:0000256" key="1">
    <source>
        <dbReference type="SAM" id="MobiDB-lite"/>
    </source>
</evidence>
<sequence length="367" mass="37557">MPLLVVRAERTYQAEALVVARQLTVHQRVLPSLAESVFSGGAVADAVAADPALGPAVGGEANGLVPGTLSVVAGPDSVTMVVQARDDDPVTAARMADLAAQAYAAELNRAGSGVGEFAVLSPALVPTTPLDPVSYPLQAGAGALAGLVLGLGLIAMIAALRQPCVTSPDVKDAVGVPLLGIVELPRATPGTYLGARGVRGIAAVTRWLATAPAGRLTLISSPSAEGLRHRIFVMVAIAMSTVRPVRLQAPQEIVDAARAQTRQAGDAMPSELRHEETGELLLVDGGSPSELVDPAAAPVYVIAVAPLGISPRRLRTLALDYLDGGLLGVILVKRRLGLRARRGVSRSPAQATRALQPAGDVPAPEPA</sequence>
<name>A0ABT9IDZ3_9ACTN</name>
<gene>
    <name evidence="2" type="ORF">QOZ88_14260</name>
</gene>